<dbReference type="PANTHER" id="PTHR22760">
    <property type="entry name" value="GLYCOSYLTRANSFERASE"/>
    <property type="match status" value="1"/>
</dbReference>
<comment type="function">
    <text evidence="12">Mannosyltransferase that operates in the biosynthetic pathway of dolichol-linked oligosaccharides, the glycan precursors employed in protein asparagine (N)-glycosylation. The assembly of dolichol-linked oligosaccharides begins on the cytosolic side of the endoplasmic reticulum membrane and finishes in its lumen. The sequential addition of sugars to dolichol pyrophosphate produces dolichol-linked oligosaccharides containing fourteen sugars, including two GlcNAcs, nine mannoses and three glucoses. Once assembled, the oligosaccharide is transferred from the lipid to nascent proteins by oligosaccharyltransferases. In the lumen of the endoplasmic reticulum, adds the eighth mannose residue in an alpha-1,6 linkage onto Man(7)GlcNAc(2)-PP-dolichol to produce Man(8)GlcNAc(2)-PP-dolichol.</text>
</comment>
<dbReference type="GO" id="GO:0005789">
    <property type="term" value="C:endoplasmic reticulum membrane"/>
    <property type="evidence" value="ECO:0007669"/>
    <property type="project" value="UniProtKB-SubCell"/>
</dbReference>
<dbReference type="InterPro" id="IPR011767">
    <property type="entry name" value="GLR_AS"/>
</dbReference>
<dbReference type="PRINTS" id="PR00160">
    <property type="entry name" value="GLUTAREDOXIN"/>
</dbReference>
<dbReference type="UniPathway" id="UPA00378"/>
<dbReference type="CDD" id="cd03419">
    <property type="entry name" value="GRX_GRXh_1_2_like"/>
    <property type="match status" value="1"/>
</dbReference>
<evidence type="ECO:0000256" key="5">
    <source>
        <dbReference type="ARBA" id="ARBA00022679"/>
    </source>
</evidence>
<reference evidence="16 17" key="1">
    <citation type="submission" date="2016-07" db="EMBL/GenBank/DDBJ databases">
        <title>Pervasive Adenine N6-methylation of Active Genes in Fungi.</title>
        <authorList>
            <consortium name="DOE Joint Genome Institute"/>
            <person name="Mondo S.J."/>
            <person name="Dannebaum R.O."/>
            <person name="Kuo R.C."/>
            <person name="Labutti K."/>
            <person name="Haridas S."/>
            <person name="Kuo A."/>
            <person name="Salamov A."/>
            <person name="Ahrendt S.R."/>
            <person name="Lipzen A."/>
            <person name="Sullivan W."/>
            <person name="Andreopoulos W.B."/>
            <person name="Clum A."/>
            <person name="Lindquist E."/>
            <person name="Daum C."/>
            <person name="Ramamoorthy G.K."/>
            <person name="Gryganskyi A."/>
            <person name="Culley D."/>
            <person name="Magnuson J.K."/>
            <person name="James T.Y."/>
            <person name="O'Malley M.A."/>
            <person name="Stajich J.E."/>
            <person name="Spatafora J.W."/>
            <person name="Visel A."/>
            <person name="Grigoriev I.V."/>
        </authorList>
    </citation>
    <scope>NUCLEOTIDE SEQUENCE [LARGE SCALE GENOMIC DNA]</scope>
    <source>
        <strain evidence="16 17">NRRL 1336</strain>
    </source>
</reference>
<evidence type="ECO:0000256" key="6">
    <source>
        <dbReference type="ARBA" id="ARBA00022692"/>
    </source>
</evidence>
<keyword evidence="9 14" id="KW-0472">Membrane</keyword>
<feature type="transmembrane region" description="Helical" evidence="14">
    <location>
        <begin position="143"/>
        <end position="164"/>
    </location>
</feature>
<dbReference type="AlphaFoldDB" id="A0A1X2IBI4"/>
<keyword evidence="4 14" id="KW-0328">Glycosyltransferase</keyword>
<protein>
    <recommendedName>
        <fullName evidence="14">Mannosyltransferase</fullName>
        <ecNumber evidence="14">2.4.1.-</ecNumber>
    </recommendedName>
</protein>
<evidence type="ECO:0000256" key="12">
    <source>
        <dbReference type="ARBA" id="ARBA00044721"/>
    </source>
</evidence>
<dbReference type="GO" id="GO:0006487">
    <property type="term" value="P:protein N-linked glycosylation"/>
    <property type="evidence" value="ECO:0007669"/>
    <property type="project" value="TreeGrafter"/>
</dbReference>
<evidence type="ECO:0000313" key="17">
    <source>
        <dbReference type="Proteomes" id="UP000193560"/>
    </source>
</evidence>
<dbReference type="EMBL" id="MCGE01000017">
    <property type="protein sequence ID" value="ORZ13290.1"/>
    <property type="molecule type" value="Genomic_DNA"/>
</dbReference>
<keyword evidence="6 14" id="KW-0812">Transmembrane</keyword>
<dbReference type="Proteomes" id="UP000193560">
    <property type="component" value="Unassembled WGS sequence"/>
</dbReference>
<sequence>MIYYLSVGGVIFRFEVGILLVILMFYEIVIYRSLDWFDGTVSLLKGALPGLVLSVIVDSWFWQTWLWPEGKVFYFNAILNKSSEWGVLPYHAYITQFLPRLLMISYPLAIISLVLDSRTRQLLLPMISYIVVFSLLPHKEWRFIMYVIPVFTAAAANTVSKTWIKATGHRQSNTVKAILIMGISGGVFFSLFLTTLLLKISQLNYPGGEALSTLHKLQRNDNGNTAISIHMDVKTAMTGASRFGQLSYPKWSYSKNESHSTLDDFLTARYTHLITATPPTAFAPDYTVIAVTRGLERIRPRSIATYLNDAKAGRWARFLQPLDIDLQPSLYILALTHPQKSWIQHTINKHAVVLYSKSYCPYCRGAKQLLNQYCVGQQLYVVEVDHLQDGTLMKQALKELSGQSTFPNLFVGSKSLGGFDNITRMDQHEHSLAEHLFMNGCTGVTKKS</sequence>
<organism evidence="16 17">
    <name type="scientific">Absidia repens</name>
    <dbReference type="NCBI Taxonomy" id="90262"/>
    <lineage>
        <taxon>Eukaryota</taxon>
        <taxon>Fungi</taxon>
        <taxon>Fungi incertae sedis</taxon>
        <taxon>Mucoromycota</taxon>
        <taxon>Mucoromycotina</taxon>
        <taxon>Mucoromycetes</taxon>
        <taxon>Mucorales</taxon>
        <taxon>Cunninghamellaceae</taxon>
        <taxon>Absidia</taxon>
    </lineage>
</organism>
<comment type="catalytic activity">
    <reaction evidence="13">
        <text>an alpha-D-Man-(1-&gt;2)-alpha-D-Man-(1-&gt;2)-alpha-D-Man-(1-&gt;3)-[alpha-D-Man-(1-&gt;2)-alpha-D-Man-(1-&gt;3)-alpha-D-Man-(1-&gt;6)]-beta-D-Man-(1-&gt;4)-beta-D-GlcNAc-(1-&gt;4)-alpha-D-GlcNAc-diphospho-di-trans,poly-cis-dolichol + a di-trans,poly-cis-dolichyl beta-D-mannosyl phosphate = an alpha-D-Man-(1-&gt;2)-alpha-D-Man-(1-&gt;2)-alpha-D-Man-(1-&gt;3)-[alpha-D-Man-(1-&gt;2)-alpha-D-Man-(1-&gt;3)-[alpha-D-Man-(1-&gt;6)]-alpha-D-Man-(1-&gt;6)]-beta-D-Man-(1-&gt;4)-beta-D-GlcNAc-(1-&gt;4)-alpha-D-GlcNAc-diphospho-di-trans,poly-cis-dolichol + a di-trans,poly-cis-dolichyl phosphate + H(+)</text>
        <dbReference type="Rhea" id="RHEA:29535"/>
        <dbReference type="Rhea" id="RHEA-COMP:19498"/>
        <dbReference type="Rhea" id="RHEA-COMP:19501"/>
        <dbReference type="Rhea" id="RHEA-COMP:19518"/>
        <dbReference type="Rhea" id="RHEA-COMP:19519"/>
        <dbReference type="ChEBI" id="CHEBI:15378"/>
        <dbReference type="ChEBI" id="CHEBI:57683"/>
        <dbReference type="ChEBI" id="CHEBI:58211"/>
        <dbReference type="ChEBI" id="CHEBI:132517"/>
        <dbReference type="ChEBI" id="CHEBI:132519"/>
        <dbReference type="EC" id="2.4.1.260"/>
    </reaction>
    <physiologicalReaction direction="left-to-right" evidence="13">
        <dbReference type="Rhea" id="RHEA:29536"/>
    </physiologicalReaction>
</comment>
<keyword evidence="11" id="KW-0676">Redox-active center</keyword>
<dbReference type="Gene3D" id="3.40.30.10">
    <property type="entry name" value="Glutaredoxin"/>
    <property type="match status" value="1"/>
</dbReference>
<dbReference type="InterPro" id="IPR005599">
    <property type="entry name" value="GPI_mannosylTrfase"/>
</dbReference>
<feature type="transmembrane region" description="Helical" evidence="14">
    <location>
        <begin position="12"/>
        <end position="31"/>
    </location>
</feature>
<keyword evidence="8 14" id="KW-1133">Transmembrane helix</keyword>
<proteinExistence type="inferred from homology"/>
<feature type="transmembrane region" description="Helical" evidence="14">
    <location>
        <begin position="176"/>
        <end position="198"/>
    </location>
</feature>
<dbReference type="PROSITE" id="PS00195">
    <property type="entry name" value="GLUTAREDOXIN_1"/>
    <property type="match status" value="1"/>
</dbReference>
<dbReference type="InterPro" id="IPR036249">
    <property type="entry name" value="Thioredoxin-like_sf"/>
</dbReference>
<dbReference type="Pfam" id="PF00462">
    <property type="entry name" value="Glutaredoxin"/>
    <property type="match status" value="1"/>
</dbReference>
<evidence type="ECO:0000256" key="14">
    <source>
        <dbReference type="RuleBase" id="RU363075"/>
    </source>
</evidence>
<evidence type="ECO:0000256" key="9">
    <source>
        <dbReference type="ARBA" id="ARBA00023136"/>
    </source>
</evidence>
<evidence type="ECO:0000313" key="16">
    <source>
        <dbReference type="EMBL" id="ORZ13290.1"/>
    </source>
</evidence>
<evidence type="ECO:0000256" key="10">
    <source>
        <dbReference type="ARBA" id="ARBA00023157"/>
    </source>
</evidence>
<comment type="similarity">
    <text evidence="3 14">Belongs to the glycosyltransferase 22 family.</text>
</comment>
<feature type="transmembrane region" description="Helical" evidence="14">
    <location>
        <begin position="97"/>
        <end position="115"/>
    </location>
</feature>
<evidence type="ECO:0000256" key="2">
    <source>
        <dbReference type="ARBA" id="ARBA00004922"/>
    </source>
</evidence>
<dbReference type="Pfam" id="PF03901">
    <property type="entry name" value="Glyco_transf_22"/>
    <property type="match status" value="1"/>
</dbReference>
<dbReference type="InterPro" id="IPR014025">
    <property type="entry name" value="Glutaredoxin_subgr"/>
</dbReference>
<feature type="domain" description="Glutaredoxin" evidence="15">
    <location>
        <begin position="352"/>
        <end position="414"/>
    </location>
</feature>
<feature type="transmembrane region" description="Helical" evidence="14">
    <location>
        <begin position="122"/>
        <end position="137"/>
    </location>
</feature>
<dbReference type="STRING" id="90262.A0A1X2IBI4"/>
<evidence type="ECO:0000256" key="4">
    <source>
        <dbReference type="ARBA" id="ARBA00022676"/>
    </source>
</evidence>
<evidence type="ECO:0000256" key="13">
    <source>
        <dbReference type="ARBA" id="ARBA00048899"/>
    </source>
</evidence>
<gene>
    <name evidence="16" type="ORF">BCR42DRAFT_461796</name>
</gene>
<evidence type="ECO:0000256" key="8">
    <source>
        <dbReference type="ARBA" id="ARBA00022989"/>
    </source>
</evidence>
<dbReference type="PROSITE" id="PS51354">
    <property type="entry name" value="GLUTAREDOXIN_2"/>
    <property type="match status" value="1"/>
</dbReference>
<comment type="pathway">
    <text evidence="2">Protein modification; protein glycosylation.</text>
</comment>
<keyword evidence="10" id="KW-1015">Disulfide bond</keyword>
<evidence type="ECO:0000256" key="3">
    <source>
        <dbReference type="ARBA" id="ARBA00007063"/>
    </source>
</evidence>
<dbReference type="OrthoDB" id="19039at2759"/>
<keyword evidence="5 16" id="KW-0808">Transferase</keyword>
<evidence type="ECO:0000256" key="1">
    <source>
        <dbReference type="ARBA" id="ARBA00004477"/>
    </source>
</evidence>
<comment type="caution">
    <text evidence="16">The sequence shown here is derived from an EMBL/GenBank/DDBJ whole genome shotgun (WGS) entry which is preliminary data.</text>
</comment>
<comment type="subcellular location">
    <subcellularLocation>
        <location evidence="1 14">Endoplasmic reticulum membrane</location>
        <topology evidence="1 14">Multi-pass membrane protein</topology>
    </subcellularLocation>
</comment>
<dbReference type="EC" id="2.4.1.-" evidence="14"/>
<evidence type="ECO:0000256" key="7">
    <source>
        <dbReference type="ARBA" id="ARBA00022824"/>
    </source>
</evidence>
<dbReference type="GO" id="GO:0052917">
    <property type="term" value="F:dol-P-Man:Man(7)GlcNAc(2)-PP-Dol alpha-1,6-mannosyltransferase activity"/>
    <property type="evidence" value="ECO:0007669"/>
    <property type="project" value="UniProtKB-EC"/>
</dbReference>
<name>A0A1X2IBI4_9FUNG</name>
<dbReference type="PANTHER" id="PTHR22760:SF1">
    <property type="entry name" value="DOL-P-MAN:MAN(7)GLCNAC(2)-PP-DOL ALPHA-1,6-MANNOSYLTRANSFERASE"/>
    <property type="match status" value="1"/>
</dbReference>
<dbReference type="SUPFAM" id="SSF52833">
    <property type="entry name" value="Thioredoxin-like"/>
    <property type="match status" value="1"/>
</dbReference>
<evidence type="ECO:0000259" key="15">
    <source>
        <dbReference type="Pfam" id="PF00462"/>
    </source>
</evidence>
<keyword evidence="17" id="KW-1185">Reference proteome</keyword>
<accession>A0A1X2IBI4</accession>
<keyword evidence="7 14" id="KW-0256">Endoplasmic reticulum</keyword>
<feature type="transmembrane region" description="Helical" evidence="14">
    <location>
        <begin position="43"/>
        <end position="62"/>
    </location>
</feature>
<evidence type="ECO:0000256" key="11">
    <source>
        <dbReference type="ARBA" id="ARBA00023284"/>
    </source>
</evidence>
<dbReference type="InterPro" id="IPR002109">
    <property type="entry name" value="Glutaredoxin"/>
</dbReference>
<dbReference type="GO" id="GO:0016491">
    <property type="term" value="F:oxidoreductase activity"/>
    <property type="evidence" value="ECO:0007669"/>
    <property type="project" value="UniProtKB-ARBA"/>
</dbReference>